<evidence type="ECO:0000313" key="1">
    <source>
        <dbReference type="EMBL" id="MEA5668645.1"/>
    </source>
</evidence>
<keyword evidence="2" id="KW-1185">Reference proteome</keyword>
<reference evidence="1 2" key="1">
    <citation type="submission" date="2023-12" db="EMBL/GenBank/DDBJ databases">
        <title>Stenotrophomonas guangdongensis sp. nov., isolated from wilted pepper plants (Capsicum annuum).</title>
        <authorList>
            <person name="Qiu M."/>
            <person name="Li Y."/>
            <person name="Liu Q."/>
            <person name="Zhang X."/>
            <person name="Huang Y."/>
            <person name="Guo R."/>
            <person name="Hu M."/>
            <person name="Zhou J."/>
            <person name="Zhou X."/>
        </authorList>
    </citation>
    <scope>NUCLEOTIDE SEQUENCE [LARGE SCALE GENOMIC DNA]</scope>
    <source>
        <strain evidence="1 2">MH1</strain>
    </source>
</reference>
<evidence type="ECO:0000313" key="2">
    <source>
        <dbReference type="Proteomes" id="UP001301653"/>
    </source>
</evidence>
<gene>
    <name evidence="1" type="ORF">VA603_13945</name>
</gene>
<dbReference type="RefSeq" id="WP_323439203.1">
    <property type="nucleotide sequence ID" value="NZ_JAYFUH010000249.1"/>
</dbReference>
<organism evidence="1 2">
    <name type="scientific">Stenotrophomonas capsici</name>
    <dbReference type="NCBI Taxonomy" id="3110230"/>
    <lineage>
        <taxon>Bacteria</taxon>
        <taxon>Pseudomonadati</taxon>
        <taxon>Pseudomonadota</taxon>
        <taxon>Gammaproteobacteria</taxon>
        <taxon>Lysobacterales</taxon>
        <taxon>Lysobacteraceae</taxon>
        <taxon>Stenotrophomonas</taxon>
    </lineage>
</organism>
<dbReference type="Proteomes" id="UP001301653">
    <property type="component" value="Unassembled WGS sequence"/>
</dbReference>
<dbReference type="EMBL" id="JAYFUH010000249">
    <property type="protein sequence ID" value="MEA5668645.1"/>
    <property type="molecule type" value="Genomic_DNA"/>
</dbReference>
<comment type="caution">
    <text evidence="1">The sequence shown here is derived from an EMBL/GenBank/DDBJ whole genome shotgun (WGS) entry which is preliminary data.</text>
</comment>
<proteinExistence type="predicted"/>
<sequence>MRSRWATVAHCDEDMFTQWLSHDRRQGGYLHAPGQKAVDQRLIVEYLHPLLLRQPLGVAVTDRSRHAIKRLDNERPICRGYLAIDLACLEIGSHLLLLVLE</sequence>
<accession>A0ABU5V805</accession>
<protein>
    <submittedName>
        <fullName evidence="1">Uncharacterized protein</fullName>
    </submittedName>
</protein>
<name>A0ABU5V805_9GAMM</name>